<dbReference type="Gene3D" id="3.40.1190.10">
    <property type="entry name" value="Mur-like, catalytic domain"/>
    <property type="match status" value="1"/>
</dbReference>
<dbReference type="Gene3D" id="3.90.190.20">
    <property type="entry name" value="Mur ligase, C-terminal domain"/>
    <property type="match status" value="1"/>
</dbReference>
<dbReference type="GO" id="GO:0005737">
    <property type="term" value="C:cytoplasm"/>
    <property type="evidence" value="ECO:0007669"/>
    <property type="project" value="UniProtKB-SubCell"/>
</dbReference>
<dbReference type="GO" id="GO:0071555">
    <property type="term" value="P:cell wall organization"/>
    <property type="evidence" value="ECO:0007669"/>
    <property type="project" value="UniProtKB-KW"/>
</dbReference>
<keyword evidence="15" id="KW-1133">Transmembrane helix</keyword>
<evidence type="ECO:0000256" key="14">
    <source>
        <dbReference type="HAMAP-Rule" id="MF_00046"/>
    </source>
</evidence>
<dbReference type="SUPFAM" id="SSF53623">
    <property type="entry name" value="MurD-like peptide ligases, catalytic domain"/>
    <property type="match status" value="1"/>
</dbReference>
<dbReference type="NCBIfam" id="TIGR01082">
    <property type="entry name" value="murC"/>
    <property type="match status" value="1"/>
</dbReference>
<dbReference type="Pfam" id="PF08245">
    <property type="entry name" value="Mur_ligase_M"/>
    <property type="match status" value="1"/>
</dbReference>
<evidence type="ECO:0000256" key="8">
    <source>
        <dbReference type="ARBA" id="ARBA00022840"/>
    </source>
</evidence>
<evidence type="ECO:0000256" key="5">
    <source>
        <dbReference type="ARBA" id="ARBA00022598"/>
    </source>
</evidence>
<evidence type="ECO:0000259" key="18">
    <source>
        <dbReference type="Pfam" id="PF08245"/>
    </source>
</evidence>
<evidence type="ECO:0000256" key="1">
    <source>
        <dbReference type="ARBA" id="ARBA00004496"/>
    </source>
</evidence>
<evidence type="ECO:0000256" key="11">
    <source>
        <dbReference type="ARBA" id="ARBA00023306"/>
    </source>
</evidence>
<dbReference type="GO" id="GO:0009252">
    <property type="term" value="P:peptidoglycan biosynthetic process"/>
    <property type="evidence" value="ECO:0007669"/>
    <property type="project" value="UniProtKB-UniRule"/>
</dbReference>
<dbReference type="HAMAP" id="MF_00046">
    <property type="entry name" value="MurC"/>
    <property type="match status" value="1"/>
</dbReference>
<dbReference type="Pfam" id="PF01225">
    <property type="entry name" value="Mur_ligase"/>
    <property type="match status" value="1"/>
</dbReference>
<dbReference type="OrthoDB" id="9804126at2"/>
<feature type="domain" description="Mur ligase central" evidence="18">
    <location>
        <begin position="117"/>
        <end position="286"/>
    </location>
</feature>
<dbReference type="Pfam" id="PF02875">
    <property type="entry name" value="Mur_ligase_C"/>
    <property type="match status" value="1"/>
</dbReference>
<dbReference type="GO" id="GO:0005524">
    <property type="term" value="F:ATP binding"/>
    <property type="evidence" value="ECO:0007669"/>
    <property type="project" value="UniProtKB-UniRule"/>
</dbReference>
<evidence type="ECO:0000256" key="7">
    <source>
        <dbReference type="ARBA" id="ARBA00022741"/>
    </source>
</evidence>
<dbReference type="GO" id="GO:0008360">
    <property type="term" value="P:regulation of cell shape"/>
    <property type="evidence" value="ECO:0007669"/>
    <property type="project" value="UniProtKB-KW"/>
</dbReference>
<comment type="pathway">
    <text evidence="2 14">Cell wall biogenesis; peptidoglycan biosynthesis.</text>
</comment>
<dbReference type="UniPathway" id="UPA00219"/>
<dbReference type="InterPro" id="IPR036615">
    <property type="entry name" value="Mur_ligase_C_dom_sf"/>
</dbReference>
<dbReference type="InterPro" id="IPR004101">
    <property type="entry name" value="Mur_ligase_C"/>
</dbReference>
<dbReference type="PANTHER" id="PTHR43445:SF3">
    <property type="entry name" value="UDP-N-ACETYLMURAMATE--L-ALANINE LIGASE"/>
    <property type="match status" value="1"/>
</dbReference>
<evidence type="ECO:0000256" key="9">
    <source>
        <dbReference type="ARBA" id="ARBA00022960"/>
    </source>
</evidence>
<feature type="domain" description="Mur ligase N-terminal catalytic" evidence="16">
    <location>
        <begin position="9"/>
        <end position="112"/>
    </location>
</feature>
<keyword evidence="12 14" id="KW-0961">Cell wall biogenesis/degradation</keyword>
<dbReference type="RefSeq" id="WP_085495498.1">
    <property type="nucleotide sequence ID" value="NZ_FXAO01000001.1"/>
</dbReference>
<dbReference type="SUPFAM" id="SSF51984">
    <property type="entry name" value="MurCD N-terminal domain"/>
    <property type="match status" value="1"/>
</dbReference>
<evidence type="ECO:0000313" key="20">
    <source>
        <dbReference type="Proteomes" id="UP000193420"/>
    </source>
</evidence>
<name>A0A1X7I175_9FLAO</name>
<dbReference type="SUPFAM" id="SSF53244">
    <property type="entry name" value="MurD-like peptide ligases, peptide-binding domain"/>
    <property type="match status" value="1"/>
</dbReference>
<keyword evidence="6 14" id="KW-0132">Cell division</keyword>
<dbReference type="Gene3D" id="3.40.50.720">
    <property type="entry name" value="NAD(P)-binding Rossmann-like Domain"/>
    <property type="match status" value="1"/>
</dbReference>
<comment type="subcellular location">
    <subcellularLocation>
        <location evidence="1 14">Cytoplasm</location>
    </subcellularLocation>
</comment>
<feature type="binding site" evidence="14">
    <location>
        <begin position="119"/>
        <end position="125"/>
    </location>
    <ligand>
        <name>ATP</name>
        <dbReference type="ChEBI" id="CHEBI:30616"/>
    </ligand>
</feature>
<dbReference type="GO" id="GO:0051301">
    <property type="term" value="P:cell division"/>
    <property type="evidence" value="ECO:0007669"/>
    <property type="project" value="UniProtKB-KW"/>
</dbReference>
<sequence>MGIKDIHNVYFIGIGGIGMSALARYFKFIGKNVSGYDKTETPLTMDLVDLGIQVHYEDDLQLVSKEYLDPNNTLVVYTPAVPNDHGEYNYFIAHGFQVKKRSEVLGLITRDTYCFAVAGTHGKTTTSCILAHLLKETGTPITAFLGGISEDFNSNFLLEGSEYSVVEADEFDRSFLQLSPNVACITSMDADHLDIYGNSEELQRSFRDFVNRIKPNGKLLVRNGLDLEGTTYGIEDNSDYCIRNIRIDHGTYIFDLDSPEANLKSVRFNKPGRHNLLNGLVAYAMAIQAGSSPSSLAEALATFKGVQRRFSYQIKNSDFVFIDDYAHHPTEIDAAFQAVSEMHPGKSILAVFQPHLFSRTRDFVDEFAKSLSNFPSLLLLDIYPAREKPIEGVNSQWLLDKITSPRKKLIGKSELISEILAQKPDVLITLGAGDIGLEVSKIKKELNLVQKRH</sequence>
<dbReference type="InterPro" id="IPR036565">
    <property type="entry name" value="Mur-like_cat_sf"/>
</dbReference>
<keyword evidence="15" id="KW-0472">Membrane</keyword>
<dbReference type="InterPro" id="IPR050061">
    <property type="entry name" value="MurCDEF_pg_biosynth"/>
</dbReference>
<dbReference type="PANTHER" id="PTHR43445">
    <property type="entry name" value="UDP-N-ACETYLMURAMATE--L-ALANINE LIGASE-RELATED"/>
    <property type="match status" value="1"/>
</dbReference>
<keyword evidence="10 14" id="KW-0573">Peptidoglycan synthesis</keyword>
<dbReference type="GO" id="GO:0008763">
    <property type="term" value="F:UDP-N-acetylmuramate-L-alanine ligase activity"/>
    <property type="evidence" value="ECO:0007669"/>
    <property type="project" value="UniProtKB-UniRule"/>
</dbReference>
<evidence type="ECO:0000256" key="13">
    <source>
        <dbReference type="ARBA" id="ARBA00047833"/>
    </source>
</evidence>
<evidence type="ECO:0000313" key="19">
    <source>
        <dbReference type="EMBL" id="SMG08065.1"/>
    </source>
</evidence>
<dbReference type="InterPro" id="IPR005758">
    <property type="entry name" value="UDP-N-AcMur_Ala_ligase_MurC"/>
</dbReference>
<keyword evidence="5 14" id="KW-0436">Ligase</keyword>
<evidence type="ECO:0000256" key="15">
    <source>
        <dbReference type="SAM" id="Phobius"/>
    </source>
</evidence>
<dbReference type="Proteomes" id="UP000193420">
    <property type="component" value="Unassembled WGS sequence"/>
</dbReference>
<feature type="domain" description="Mur ligase C-terminal" evidence="17">
    <location>
        <begin position="308"/>
        <end position="433"/>
    </location>
</feature>
<accession>A0A1X7I175</accession>
<keyword evidence="15" id="KW-0812">Transmembrane</keyword>
<dbReference type="AlphaFoldDB" id="A0A1X7I175"/>
<gene>
    <name evidence="14" type="primary">murC</name>
    <name evidence="19" type="ORF">SAMN03080602_00295</name>
</gene>
<evidence type="ECO:0000259" key="17">
    <source>
        <dbReference type="Pfam" id="PF02875"/>
    </source>
</evidence>
<dbReference type="InterPro" id="IPR000713">
    <property type="entry name" value="Mur_ligase_N"/>
</dbReference>
<dbReference type="STRING" id="188872.SAMN03080602_00295"/>
<keyword evidence="8 14" id="KW-0067">ATP-binding</keyword>
<evidence type="ECO:0000256" key="10">
    <source>
        <dbReference type="ARBA" id="ARBA00022984"/>
    </source>
</evidence>
<evidence type="ECO:0000259" key="16">
    <source>
        <dbReference type="Pfam" id="PF01225"/>
    </source>
</evidence>
<comment type="function">
    <text evidence="14">Cell wall formation.</text>
</comment>
<keyword evidence="4 14" id="KW-0963">Cytoplasm</keyword>
<protein>
    <recommendedName>
        <fullName evidence="3 14">UDP-N-acetylmuramate--L-alanine ligase</fullName>
        <ecNumber evidence="3 14">6.3.2.8</ecNumber>
    </recommendedName>
    <alternativeName>
        <fullName evidence="14">UDP-N-acetylmuramoyl-L-alanine synthetase</fullName>
    </alternativeName>
</protein>
<keyword evidence="20" id="KW-1185">Reference proteome</keyword>
<organism evidence="19 20">
    <name type="scientific">Arenibacter troitsensis</name>
    <dbReference type="NCBI Taxonomy" id="188872"/>
    <lineage>
        <taxon>Bacteria</taxon>
        <taxon>Pseudomonadati</taxon>
        <taxon>Bacteroidota</taxon>
        <taxon>Flavobacteriia</taxon>
        <taxon>Flavobacteriales</taxon>
        <taxon>Flavobacteriaceae</taxon>
        <taxon>Arenibacter</taxon>
    </lineage>
</organism>
<proteinExistence type="inferred from homology"/>
<evidence type="ECO:0000256" key="3">
    <source>
        <dbReference type="ARBA" id="ARBA00012211"/>
    </source>
</evidence>
<comment type="similarity">
    <text evidence="14">Belongs to the MurCDEF family.</text>
</comment>
<dbReference type="EC" id="6.3.2.8" evidence="3 14"/>
<dbReference type="InterPro" id="IPR013221">
    <property type="entry name" value="Mur_ligase_cen"/>
</dbReference>
<evidence type="ECO:0000256" key="2">
    <source>
        <dbReference type="ARBA" id="ARBA00004752"/>
    </source>
</evidence>
<evidence type="ECO:0000256" key="6">
    <source>
        <dbReference type="ARBA" id="ARBA00022618"/>
    </source>
</evidence>
<evidence type="ECO:0000256" key="4">
    <source>
        <dbReference type="ARBA" id="ARBA00022490"/>
    </source>
</evidence>
<keyword evidence="11 14" id="KW-0131">Cell cycle</keyword>
<reference evidence="20" key="1">
    <citation type="submission" date="2017-04" db="EMBL/GenBank/DDBJ databases">
        <authorList>
            <person name="Varghese N."/>
            <person name="Submissions S."/>
        </authorList>
    </citation>
    <scope>NUCLEOTIDE SEQUENCE [LARGE SCALE GENOMIC DNA]</scope>
    <source>
        <strain evidence="20">DSM 19835</strain>
    </source>
</reference>
<keyword evidence="7 14" id="KW-0547">Nucleotide-binding</keyword>
<feature type="transmembrane region" description="Helical" evidence="15">
    <location>
        <begin position="6"/>
        <end position="26"/>
    </location>
</feature>
<keyword evidence="9 14" id="KW-0133">Cell shape</keyword>
<dbReference type="EMBL" id="FXAO01000001">
    <property type="protein sequence ID" value="SMG08065.1"/>
    <property type="molecule type" value="Genomic_DNA"/>
</dbReference>
<comment type="catalytic activity">
    <reaction evidence="13 14">
        <text>UDP-N-acetyl-alpha-D-muramate + L-alanine + ATP = UDP-N-acetyl-alpha-D-muramoyl-L-alanine + ADP + phosphate + H(+)</text>
        <dbReference type="Rhea" id="RHEA:23372"/>
        <dbReference type="ChEBI" id="CHEBI:15378"/>
        <dbReference type="ChEBI" id="CHEBI:30616"/>
        <dbReference type="ChEBI" id="CHEBI:43474"/>
        <dbReference type="ChEBI" id="CHEBI:57972"/>
        <dbReference type="ChEBI" id="CHEBI:70757"/>
        <dbReference type="ChEBI" id="CHEBI:83898"/>
        <dbReference type="ChEBI" id="CHEBI:456216"/>
        <dbReference type="EC" id="6.3.2.8"/>
    </reaction>
</comment>
<evidence type="ECO:0000256" key="12">
    <source>
        <dbReference type="ARBA" id="ARBA00023316"/>
    </source>
</evidence>